<gene>
    <name evidence="3" type="ORF">US91_C0006G0065</name>
</gene>
<sequence length="143" mass="15748">MFLKQKKIFVDIFIVLCSLSFVFVAHAQDLKDAFGNANTVAVSGGYDTGVSAESMIAKIISVVLSILGVIFLILMIYGGYIWMMARDNEQEVTRAKNLITAAVIGVVVIVLAYAISFFVIQNVTKDVFKNDSSWEESEPDLNL</sequence>
<feature type="transmembrane region" description="Helical" evidence="1">
    <location>
        <begin position="98"/>
        <end position="120"/>
    </location>
</feature>
<dbReference type="Proteomes" id="UP000034022">
    <property type="component" value="Unassembled WGS sequence"/>
</dbReference>
<protein>
    <recommendedName>
        <fullName evidence="5">TrbC/VIRB2 family protein</fullName>
    </recommendedName>
</protein>
<name>A0A0G0MZG0_9BACT</name>
<keyword evidence="2" id="KW-0732">Signal</keyword>
<comment type="caution">
    <text evidence="3">The sequence shown here is derived from an EMBL/GenBank/DDBJ whole genome shotgun (WGS) entry which is preliminary data.</text>
</comment>
<evidence type="ECO:0000256" key="2">
    <source>
        <dbReference type="SAM" id="SignalP"/>
    </source>
</evidence>
<feature type="transmembrane region" description="Helical" evidence="1">
    <location>
        <begin position="55"/>
        <end position="77"/>
    </location>
</feature>
<evidence type="ECO:0000256" key="1">
    <source>
        <dbReference type="SAM" id="Phobius"/>
    </source>
</evidence>
<feature type="chain" id="PRO_5002533682" description="TrbC/VIRB2 family protein" evidence="2">
    <location>
        <begin position="28"/>
        <end position="143"/>
    </location>
</feature>
<keyword evidence="1" id="KW-0472">Membrane</keyword>
<keyword evidence="1" id="KW-1133">Transmembrane helix</keyword>
<feature type="signal peptide" evidence="2">
    <location>
        <begin position="1"/>
        <end position="27"/>
    </location>
</feature>
<evidence type="ECO:0000313" key="3">
    <source>
        <dbReference type="EMBL" id="KKQ70226.1"/>
    </source>
</evidence>
<evidence type="ECO:0000313" key="4">
    <source>
        <dbReference type="Proteomes" id="UP000034022"/>
    </source>
</evidence>
<dbReference type="AlphaFoldDB" id="A0A0G0MZG0"/>
<dbReference type="EMBL" id="LBUU01000006">
    <property type="protein sequence ID" value="KKQ70226.1"/>
    <property type="molecule type" value="Genomic_DNA"/>
</dbReference>
<reference evidence="3 4" key="1">
    <citation type="journal article" date="2015" name="Nature">
        <title>rRNA introns, odd ribosomes, and small enigmatic genomes across a large radiation of phyla.</title>
        <authorList>
            <person name="Brown C.T."/>
            <person name="Hug L.A."/>
            <person name="Thomas B.C."/>
            <person name="Sharon I."/>
            <person name="Castelle C.J."/>
            <person name="Singh A."/>
            <person name="Wilkins M.J."/>
            <person name="Williams K.H."/>
            <person name="Banfield J.F."/>
        </authorList>
    </citation>
    <scope>NUCLEOTIDE SEQUENCE [LARGE SCALE GENOMIC DNA]</scope>
</reference>
<dbReference type="InterPro" id="IPR043993">
    <property type="entry name" value="T4SS_pilin"/>
</dbReference>
<dbReference type="Pfam" id="PF18895">
    <property type="entry name" value="T4SS_pilin"/>
    <property type="match status" value="1"/>
</dbReference>
<proteinExistence type="predicted"/>
<evidence type="ECO:0008006" key="5">
    <source>
        <dbReference type="Google" id="ProtNLM"/>
    </source>
</evidence>
<keyword evidence="1" id="KW-0812">Transmembrane</keyword>
<accession>A0A0G0MZG0</accession>
<organism evidence="3 4">
    <name type="scientific">Candidatus Falkowbacteria bacterium GW2011_GWE1_38_31</name>
    <dbReference type="NCBI Taxonomy" id="1618638"/>
    <lineage>
        <taxon>Bacteria</taxon>
        <taxon>Candidatus Falkowiibacteriota</taxon>
    </lineage>
</organism>